<dbReference type="SMART" id="SM00437">
    <property type="entry name" value="TOP1Ac"/>
    <property type="match status" value="1"/>
</dbReference>
<feature type="domain" description="Topo IA-type catalytic" evidence="4">
    <location>
        <begin position="1"/>
        <end position="268"/>
    </location>
</feature>
<keyword evidence="1" id="KW-0799">Topoisomerase</keyword>
<dbReference type="GO" id="GO:0006265">
    <property type="term" value="P:DNA topological change"/>
    <property type="evidence" value="ECO:0007669"/>
    <property type="project" value="InterPro"/>
</dbReference>
<reference evidence="5 6" key="1">
    <citation type="journal article" date="2016" name="Nat. Commun.">
        <title>Thousands of microbial genomes shed light on interconnected biogeochemical processes in an aquifer system.</title>
        <authorList>
            <person name="Anantharaman K."/>
            <person name="Brown C.T."/>
            <person name="Hug L.A."/>
            <person name="Sharon I."/>
            <person name="Castelle C.J."/>
            <person name="Probst A.J."/>
            <person name="Thomas B.C."/>
            <person name="Singh A."/>
            <person name="Wilkins M.J."/>
            <person name="Karaoz U."/>
            <person name="Brodie E.L."/>
            <person name="Williams K.H."/>
            <person name="Hubbard S.S."/>
            <person name="Banfield J.F."/>
        </authorList>
    </citation>
    <scope>NUCLEOTIDE SEQUENCE [LARGE SCALE GENOMIC DNA]</scope>
</reference>
<dbReference type="InterPro" id="IPR013826">
    <property type="entry name" value="Topo_IA_cen_sub3"/>
</dbReference>
<dbReference type="InterPro" id="IPR003602">
    <property type="entry name" value="Topo_IA_DNA-bd_dom"/>
</dbReference>
<dbReference type="Gene3D" id="3.30.65.10">
    <property type="entry name" value="Bacterial Topoisomerase I, domain 1"/>
    <property type="match status" value="4"/>
</dbReference>
<evidence type="ECO:0000256" key="1">
    <source>
        <dbReference type="ARBA" id="ARBA00023029"/>
    </source>
</evidence>
<dbReference type="InterPro" id="IPR013498">
    <property type="entry name" value="Topo_IA_Znf"/>
</dbReference>
<dbReference type="SUPFAM" id="SSF56712">
    <property type="entry name" value="Prokaryotic type I DNA topoisomerase"/>
    <property type="match status" value="1"/>
</dbReference>
<dbReference type="Gene3D" id="1.10.460.10">
    <property type="entry name" value="Topoisomerase I, domain 2"/>
    <property type="match status" value="1"/>
</dbReference>
<dbReference type="CDD" id="cd00186">
    <property type="entry name" value="TOP1Ac"/>
    <property type="match status" value="1"/>
</dbReference>
<dbReference type="InterPro" id="IPR000380">
    <property type="entry name" value="Topo_IA"/>
</dbReference>
<keyword evidence="3" id="KW-0413">Isomerase</keyword>
<evidence type="ECO:0000313" key="5">
    <source>
        <dbReference type="EMBL" id="OGL44713.1"/>
    </source>
</evidence>
<evidence type="ECO:0000313" key="6">
    <source>
        <dbReference type="Proteomes" id="UP000178797"/>
    </source>
</evidence>
<protein>
    <recommendedName>
        <fullName evidence="4">Topo IA-type catalytic domain-containing protein</fullName>
    </recommendedName>
</protein>
<dbReference type="InterPro" id="IPR023405">
    <property type="entry name" value="Topo_IA_core_domain"/>
</dbReference>
<dbReference type="SUPFAM" id="SSF57783">
    <property type="entry name" value="Zinc beta-ribbon"/>
    <property type="match status" value="4"/>
</dbReference>
<evidence type="ECO:0000256" key="2">
    <source>
        <dbReference type="ARBA" id="ARBA00023125"/>
    </source>
</evidence>
<keyword evidence="2" id="KW-0238">DNA-binding</keyword>
<dbReference type="Pfam" id="PF01131">
    <property type="entry name" value="Topoisom_bac"/>
    <property type="match status" value="1"/>
</dbReference>
<dbReference type="PANTHER" id="PTHR42785:SF1">
    <property type="entry name" value="DNA TOPOISOMERASE"/>
    <property type="match status" value="1"/>
</dbReference>
<sequence length="507" mass="57195">MRTDSTRIAAEAQEEAKKIISEKYGKKYLPAEPPVYGGGKNIQDAHEAIRPTSVSREVGDLKNYLNGDQLKMYQLIWQRFVASQMKPAVMDSTVVDITAGSCLFRATGSVLKFEGFMKVYLEKKDEEKNESEENGGDKKDLILPELAVNEILKLHKLLPEQHFTEPPPRYSEATLIKELEKKGIGRPSTYATIMGKIQDRKYTIKESGKFKPTELGIIVTDMLVEGFPDILNVEFTANMEDKLDKIEDGKADWVETVREFYVPFNNDLENAQGKIGIKAEPTEIPCEKCGSMMVKKWGKNGFFLACPKYPECKSTKDFTEDESGKITLMEEKTTGEKCEKCSGNMVIKTGRYGRFLACEKYPECRNTRQIIEGEKGSIEFKEIKMLDEKCPECGNSLAMRNGRYGTFVSCSGYPTCKFIKHKGTGVKCSQKGCDGELVERKSRKGIFYSCSNYPNCKFAIWDKPIDRNCPKCKAQFLVEKLSKKNGIVIKCIAKSCGYEEKVSEDVA</sequence>
<dbReference type="Pfam" id="PF01396">
    <property type="entry name" value="Zn_ribbon_Top1"/>
    <property type="match status" value="5"/>
</dbReference>
<evidence type="ECO:0000256" key="3">
    <source>
        <dbReference type="ARBA" id="ARBA00023235"/>
    </source>
</evidence>
<dbReference type="Gene3D" id="1.10.290.10">
    <property type="entry name" value="Topoisomerase I, domain 4"/>
    <property type="match status" value="1"/>
</dbReference>
<dbReference type="EMBL" id="MGDE01000169">
    <property type="protein sequence ID" value="OGL44713.1"/>
    <property type="molecule type" value="Genomic_DNA"/>
</dbReference>
<dbReference type="GO" id="GO:0003917">
    <property type="term" value="F:DNA topoisomerase type I (single strand cut, ATP-independent) activity"/>
    <property type="evidence" value="ECO:0007669"/>
    <property type="project" value="InterPro"/>
</dbReference>
<dbReference type="InterPro" id="IPR013497">
    <property type="entry name" value="Topo_IA_cen"/>
</dbReference>
<dbReference type="PRINTS" id="PR00417">
    <property type="entry name" value="PRTPISMRASEI"/>
</dbReference>
<organism evidence="5 6">
    <name type="scientific">Candidatus Schekmanbacteria bacterium RBG_16_38_10</name>
    <dbReference type="NCBI Taxonomy" id="1817879"/>
    <lineage>
        <taxon>Bacteria</taxon>
        <taxon>Candidatus Schekmaniibacteriota</taxon>
    </lineage>
</organism>
<name>A0A1F7RT42_9BACT</name>
<dbReference type="Proteomes" id="UP000178797">
    <property type="component" value="Unassembled WGS sequence"/>
</dbReference>
<dbReference type="GO" id="GO:0003677">
    <property type="term" value="F:DNA binding"/>
    <property type="evidence" value="ECO:0007669"/>
    <property type="project" value="UniProtKB-KW"/>
</dbReference>
<dbReference type="AlphaFoldDB" id="A0A1F7RT42"/>
<gene>
    <name evidence="5" type="ORF">A2W05_03510</name>
</gene>
<proteinExistence type="predicted"/>
<dbReference type="InterPro" id="IPR013824">
    <property type="entry name" value="Topo_IA_cen_sub1"/>
</dbReference>
<dbReference type="PROSITE" id="PS52039">
    <property type="entry name" value="TOPO_IA_2"/>
    <property type="match status" value="1"/>
</dbReference>
<dbReference type="InterPro" id="IPR013825">
    <property type="entry name" value="Topo_IA_cen_sub2"/>
</dbReference>
<comment type="caution">
    <text evidence="5">The sequence shown here is derived from an EMBL/GenBank/DDBJ whole genome shotgun (WGS) entry which is preliminary data.</text>
</comment>
<accession>A0A1F7RT42</accession>
<dbReference type="GO" id="GO:0005694">
    <property type="term" value="C:chromosome"/>
    <property type="evidence" value="ECO:0007669"/>
    <property type="project" value="InterPro"/>
</dbReference>
<dbReference type="PANTHER" id="PTHR42785">
    <property type="entry name" value="DNA TOPOISOMERASE, TYPE IA, CORE"/>
    <property type="match status" value="1"/>
</dbReference>
<dbReference type="Gene3D" id="2.70.20.10">
    <property type="entry name" value="Topoisomerase I, domain 3"/>
    <property type="match status" value="1"/>
</dbReference>
<evidence type="ECO:0000259" key="4">
    <source>
        <dbReference type="PROSITE" id="PS52039"/>
    </source>
</evidence>